<proteinExistence type="predicted"/>
<accession>A0ACC3A6U9</accession>
<dbReference type="Proteomes" id="UP001172386">
    <property type="component" value="Unassembled WGS sequence"/>
</dbReference>
<gene>
    <name evidence="1" type="ORF">H2198_005125</name>
</gene>
<comment type="caution">
    <text evidence="1">The sequence shown here is derived from an EMBL/GenBank/DDBJ whole genome shotgun (WGS) entry which is preliminary data.</text>
</comment>
<keyword evidence="2" id="KW-1185">Reference proteome</keyword>
<name>A0ACC3A6U9_9EURO</name>
<dbReference type="EMBL" id="JAPDRQ010000082">
    <property type="protein sequence ID" value="KAJ9656163.1"/>
    <property type="molecule type" value="Genomic_DNA"/>
</dbReference>
<reference evidence="1" key="1">
    <citation type="submission" date="2022-10" db="EMBL/GenBank/DDBJ databases">
        <title>Culturing micro-colonial fungi from biological soil crusts in the Mojave desert and describing Neophaeococcomyces mojavensis, and introducing the new genera and species Taxawa tesnikishii.</title>
        <authorList>
            <person name="Kurbessoian T."/>
            <person name="Stajich J.E."/>
        </authorList>
    </citation>
    <scope>NUCLEOTIDE SEQUENCE</scope>
    <source>
        <strain evidence="1">JES_112</strain>
    </source>
</reference>
<evidence type="ECO:0000313" key="2">
    <source>
        <dbReference type="Proteomes" id="UP001172386"/>
    </source>
</evidence>
<protein>
    <submittedName>
        <fullName evidence="1">Uncharacterized protein</fullName>
    </submittedName>
</protein>
<sequence length="883" mass="93255">MRSLKYLPALLPFVSVGAFAEPEKDVWVVVTKTNTITVCPITEWLTCDNDISTFPPGSSTSKRPDHVTTTSGHAGDGTTTSHDGHGGHGPSSTSSASSTTSHGGPHDGTTSTTSGSPQDVTSSTTTSQGPHDGTSSTTTSQGPYDGTTSTTSGSPHDGTSSTTTSQGPYDGTTSTTSGSPHDVTSSTTTSADGGPHDGTTTSTTTHTTSDLGPDGTTTTASSTSMTTTTHTTSGIGYNGTTTTSGSTTTMSTTSFYGNISTSTTTSFATTTTPINSTSTCGNTTHTATSLPEPGCNTPNSRSSWCGASVKYDTHVPYSSGETKHFELTITNTTSQFDGLTKLDFAINGQTPGPLIELNWGDTAIITVTNALQDNATTIHWHGIRQTGSNDQDGVPGVSECGIAPGSSRTYTWKATTFGTGWYHGHTMAQFGGGVRGPLIVHGPSTADYDLDLGHIMIDDVYSAPMMEIAARAARFPGPPPVATNYLLNGKNKSPDGTKGENAKWILKEGKKHLIRIINSSAQGSYAVHLDGHKFTVVSADFTPIVPYETEYLFIQSGQRYNVIVEANQPSSAYYFRAITQAGCAINNANSGLGINNGIFEYEKSCGVTPVNALANVTLPFSIGECQDELLSNLKPVLPKTAGSQSDFSASSKTLPAGNADTKVFAGSGPIVRWLFGGSGVNATNQLIANFTQPTLKTMATVGAPYNSAIYPNAIVLDGEPGAWVYFVIQNPFRTSHPIHLHGHDFSVLGQGKGFFDSSMVGQLDFSNPIRRDTALLYGTVASPSGWTVIGFETDNPGAWLMHCHIIWHADGGMAMQYLERPAEVDPLKYWGSADFQDECTTMSAYEAQGPHRQKHVFESGIKRRQHLEGHIMYAAHKDVVRHV</sequence>
<organism evidence="1 2">
    <name type="scientific">Neophaeococcomyces mojaviensis</name>
    <dbReference type="NCBI Taxonomy" id="3383035"/>
    <lineage>
        <taxon>Eukaryota</taxon>
        <taxon>Fungi</taxon>
        <taxon>Dikarya</taxon>
        <taxon>Ascomycota</taxon>
        <taxon>Pezizomycotina</taxon>
        <taxon>Eurotiomycetes</taxon>
        <taxon>Chaetothyriomycetidae</taxon>
        <taxon>Chaetothyriales</taxon>
        <taxon>Chaetothyriales incertae sedis</taxon>
        <taxon>Neophaeococcomyces</taxon>
    </lineage>
</organism>
<evidence type="ECO:0000313" key="1">
    <source>
        <dbReference type="EMBL" id="KAJ9656163.1"/>
    </source>
</evidence>